<dbReference type="PROSITE" id="PS50222">
    <property type="entry name" value="EF_HAND_2"/>
    <property type="match status" value="1"/>
</dbReference>
<sequence>MGACAPKREEAPLPNAAQIQKMSPQDKIIMQNENNYVFSRLDFKELSKSIKSESIDGNLSSSQLKRAFLDLEINLDELSSPESSTFKLLTKIKNEKKLIEVRKLMLIAIFLGKGKLSDKIEWLFRQYDIDASEILEYNEFVTMIDEIFDVAARILPVISIGEGVGSLTKEEYDEYSARIIIGKNKAQRELTENFKVLESVRHNDFVKIMAEDVRFQFLLSSTLVREYLRKFTD</sequence>
<dbReference type="EMBL" id="MPUH01000009">
    <property type="protein sequence ID" value="OMJ95659.1"/>
    <property type="molecule type" value="Genomic_DNA"/>
</dbReference>
<dbReference type="InterPro" id="IPR011992">
    <property type="entry name" value="EF-hand-dom_pair"/>
</dbReference>
<dbReference type="Proteomes" id="UP000187209">
    <property type="component" value="Unassembled WGS sequence"/>
</dbReference>
<dbReference type="InterPro" id="IPR002048">
    <property type="entry name" value="EF_hand_dom"/>
</dbReference>
<organism evidence="2 3">
    <name type="scientific">Stentor coeruleus</name>
    <dbReference type="NCBI Taxonomy" id="5963"/>
    <lineage>
        <taxon>Eukaryota</taxon>
        <taxon>Sar</taxon>
        <taxon>Alveolata</taxon>
        <taxon>Ciliophora</taxon>
        <taxon>Postciliodesmatophora</taxon>
        <taxon>Heterotrichea</taxon>
        <taxon>Heterotrichida</taxon>
        <taxon>Stentoridae</taxon>
        <taxon>Stentor</taxon>
    </lineage>
</organism>
<accession>A0A1R2D316</accession>
<comment type="caution">
    <text evidence="2">The sequence shown here is derived from an EMBL/GenBank/DDBJ whole genome shotgun (WGS) entry which is preliminary data.</text>
</comment>
<evidence type="ECO:0000259" key="1">
    <source>
        <dbReference type="PROSITE" id="PS50222"/>
    </source>
</evidence>
<name>A0A1R2D316_9CILI</name>
<dbReference type="Gene3D" id="1.10.238.10">
    <property type="entry name" value="EF-hand"/>
    <property type="match status" value="1"/>
</dbReference>
<evidence type="ECO:0000313" key="2">
    <source>
        <dbReference type="EMBL" id="OMJ95659.1"/>
    </source>
</evidence>
<reference evidence="2 3" key="1">
    <citation type="submission" date="2016-11" db="EMBL/GenBank/DDBJ databases">
        <title>The macronuclear genome of Stentor coeruleus: a giant cell with tiny introns.</title>
        <authorList>
            <person name="Slabodnick M."/>
            <person name="Ruby J.G."/>
            <person name="Reiff S.B."/>
            <person name="Swart E.C."/>
            <person name="Gosai S."/>
            <person name="Prabakaran S."/>
            <person name="Witkowska E."/>
            <person name="Larue G.E."/>
            <person name="Fisher S."/>
            <person name="Freeman R.M."/>
            <person name="Gunawardena J."/>
            <person name="Chu W."/>
            <person name="Stover N.A."/>
            <person name="Gregory B.D."/>
            <person name="Nowacki M."/>
            <person name="Derisi J."/>
            <person name="Roy S.W."/>
            <person name="Marshall W.F."/>
            <person name="Sood P."/>
        </authorList>
    </citation>
    <scope>NUCLEOTIDE SEQUENCE [LARGE SCALE GENOMIC DNA]</scope>
    <source>
        <strain evidence="2">WM001</strain>
    </source>
</reference>
<evidence type="ECO:0000313" key="3">
    <source>
        <dbReference type="Proteomes" id="UP000187209"/>
    </source>
</evidence>
<protein>
    <recommendedName>
        <fullName evidence="1">EF-hand domain-containing protein</fullName>
    </recommendedName>
</protein>
<keyword evidence="3" id="KW-1185">Reference proteome</keyword>
<dbReference type="SUPFAM" id="SSF47473">
    <property type="entry name" value="EF-hand"/>
    <property type="match status" value="1"/>
</dbReference>
<feature type="domain" description="EF-hand" evidence="1">
    <location>
        <begin position="115"/>
        <end position="150"/>
    </location>
</feature>
<dbReference type="GO" id="GO:0005509">
    <property type="term" value="F:calcium ion binding"/>
    <property type="evidence" value="ECO:0007669"/>
    <property type="project" value="InterPro"/>
</dbReference>
<dbReference type="OrthoDB" id="320973at2759"/>
<gene>
    <name evidence="2" type="ORF">SteCoe_906</name>
</gene>
<proteinExistence type="predicted"/>
<dbReference type="AlphaFoldDB" id="A0A1R2D316"/>